<comment type="caution">
    <text evidence="1">The sequence shown here is derived from an EMBL/GenBank/DDBJ whole genome shotgun (WGS) entry which is preliminary data.</text>
</comment>
<sequence>MTIRKKKLREIRHSVVATLRRELLESIRTKKTDTVYVNKDKLKEILVKKEEKDEHQKRLEMVMAKSVQKHDELYKSLVTK</sequence>
<dbReference type="RefSeq" id="WP_069028743.1">
    <property type="nucleotide sequence ID" value="NZ_BDEC01000076.1"/>
</dbReference>
<proteinExistence type="predicted"/>
<accession>A0A2H6CVE2</accession>
<evidence type="ECO:0000313" key="1">
    <source>
        <dbReference type="EMBL" id="GBD68947.1"/>
    </source>
</evidence>
<name>A0A2H6CVE2_TETHA</name>
<organism evidence="1 2">
    <name type="scientific">Tetragenococcus halophilus subsp. halophilus</name>
    <dbReference type="NCBI Taxonomy" id="1513897"/>
    <lineage>
        <taxon>Bacteria</taxon>
        <taxon>Bacillati</taxon>
        <taxon>Bacillota</taxon>
        <taxon>Bacilli</taxon>
        <taxon>Lactobacillales</taxon>
        <taxon>Enterococcaceae</taxon>
        <taxon>Tetragenococcus</taxon>
    </lineage>
</organism>
<dbReference type="EMBL" id="BDEC01000076">
    <property type="protein sequence ID" value="GBD68947.1"/>
    <property type="molecule type" value="Genomic_DNA"/>
</dbReference>
<dbReference type="Proteomes" id="UP000236214">
    <property type="component" value="Unassembled WGS sequence"/>
</dbReference>
<protein>
    <recommendedName>
        <fullName evidence="3">Addiction module antitoxin</fullName>
    </recommendedName>
</protein>
<reference evidence="1 2" key="1">
    <citation type="submission" date="2016-05" db="EMBL/GenBank/DDBJ databases">
        <title>Whole genome sequencing of Tetragenococcus halophilus subsp. halophilus NISL 7118.</title>
        <authorList>
            <person name="Shiwa Y."/>
            <person name="Nishimura I."/>
            <person name="Yoshikawa H."/>
            <person name="Koyama Y."/>
            <person name="Oguma T."/>
        </authorList>
    </citation>
    <scope>NUCLEOTIDE SEQUENCE [LARGE SCALE GENOMIC DNA]</scope>
    <source>
        <strain evidence="1 2">NISL 7118</strain>
    </source>
</reference>
<evidence type="ECO:0008006" key="3">
    <source>
        <dbReference type="Google" id="ProtNLM"/>
    </source>
</evidence>
<gene>
    <name evidence="1" type="ORF">TEHN7118_1753</name>
</gene>
<evidence type="ECO:0000313" key="2">
    <source>
        <dbReference type="Proteomes" id="UP000236214"/>
    </source>
</evidence>
<dbReference type="AlphaFoldDB" id="A0A2H6CVE2"/>
<dbReference type="GeneID" id="64053562"/>
<keyword evidence="2" id="KW-1185">Reference proteome</keyword>